<evidence type="ECO:0000313" key="3">
    <source>
        <dbReference type="Proteomes" id="UP001465976"/>
    </source>
</evidence>
<organism evidence="2 3">
    <name type="scientific">Marasmius crinis-equi</name>
    <dbReference type="NCBI Taxonomy" id="585013"/>
    <lineage>
        <taxon>Eukaryota</taxon>
        <taxon>Fungi</taxon>
        <taxon>Dikarya</taxon>
        <taxon>Basidiomycota</taxon>
        <taxon>Agaricomycotina</taxon>
        <taxon>Agaricomycetes</taxon>
        <taxon>Agaricomycetidae</taxon>
        <taxon>Agaricales</taxon>
        <taxon>Marasmiineae</taxon>
        <taxon>Marasmiaceae</taxon>
        <taxon>Marasmius</taxon>
    </lineage>
</organism>
<feature type="region of interest" description="Disordered" evidence="1">
    <location>
        <begin position="126"/>
        <end position="145"/>
    </location>
</feature>
<keyword evidence="3" id="KW-1185">Reference proteome</keyword>
<proteinExistence type="predicted"/>
<dbReference type="Proteomes" id="UP001465976">
    <property type="component" value="Unassembled WGS sequence"/>
</dbReference>
<dbReference type="EMBL" id="JBAHYK010004349">
    <property type="protein sequence ID" value="KAL0562866.1"/>
    <property type="molecule type" value="Genomic_DNA"/>
</dbReference>
<evidence type="ECO:0000256" key="1">
    <source>
        <dbReference type="SAM" id="MobiDB-lite"/>
    </source>
</evidence>
<gene>
    <name evidence="2" type="ORF">V5O48_019212</name>
</gene>
<reference evidence="2 3" key="1">
    <citation type="submission" date="2024-02" db="EMBL/GenBank/DDBJ databases">
        <title>A draft genome for the cacao thread blight pathogen Marasmius crinis-equi.</title>
        <authorList>
            <person name="Cohen S.P."/>
            <person name="Baruah I.K."/>
            <person name="Amoako-Attah I."/>
            <person name="Bukari Y."/>
            <person name="Meinhardt L.W."/>
            <person name="Bailey B.A."/>
        </authorList>
    </citation>
    <scope>NUCLEOTIDE SEQUENCE [LARGE SCALE GENOMIC DNA]</scope>
    <source>
        <strain evidence="2 3">GH-76</strain>
    </source>
</reference>
<accession>A0ABR3EIZ8</accession>
<feature type="compositionally biased region" description="Acidic residues" evidence="1">
    <location>
        <begin position="77"/>
        <end position="103"/>
    </location>
</feature>
<name>A0ABR3EIZ8_9AGAR</name>
<protein>
    <submittedName>
        <fullName evidence="2">Uncharacterized protein</fullName>
    </submittedName>
</protein>
<comment type="caution">
    <text evidence="2">The sequence shown here is derived from an EMBL/GenBank/DDBJ whole genome shotgun (WGS) entry which is preliminary data.</text>
</comment>
<sequence>MSLGRRSQSKEKVQCPRCKKLYTAGGPFAGHWKRCLKDQRIEEENFGLSLHQFSGSGPVESPEAQEPMHSPIRYPDSIDELPPDYRDDDDYDNDGYMDTDVPDPTDRTPSVDDILSDFHPASLRPREHKSFDEFGSSDAEYPKPYDKVPWRPFPSRFDFEVADLALRSYMNREHTQTFLRLLEEAQ</sequence>
<feature type="region of interest" description="Disordered" evidence="1">
    <location>
        <begin position="50"/>
        <end position="119"/>
    </location>
</feature>
<evidence type="ECO:0000313" key="2">
    <source>
        <dbReference type="EMBL" id="KAL0562866.1"/>
    </source>
</evidence>